<evidence type="ECO:0000313" key="3">
    <source>
        <dbReference type="Proteomes" id="UP000614811"/>
    </source>
</evidence>
<dbReference type="SUPFAM" id="SSF53474">
    <property type="entry name" value="alpha/beta-Hydrolases"/>
    <property type="match status" value="1"/>
</dbReference>
<dbReference type="Gene3D" id="3.40.50.1820">
    <property type="entry name" value="alpha/beta hydrolase"/>
    <property type="match status" value="1"/>
</dbReference>
<dbReference type="InterPro" id="IPR050471">
    <property type="entry name" value="AB_hydrolase"/>
</dbReference>
<reference evidence="2" key="2">
    <citation type="submission" date="2020-09" db="EMBL/GenBank/DDBJ databases">
        <authorList>
            <person name="Sun Q."/>
            <person name="Kim S."/>
        </authorList>
    </citation>
    <scope>NUCLEOTIDE SEQUENCE</scope>
    <source>
        <strain evidence="2">KCTC 12711</strain>
    </source>
</reference>
<dbReference type="GO" id="GO:0016787">
    <property type="term" value="F:hydrolase activity"/>
    <property type="evidence" value="ECO:0007669"/>
    <property type="project" value="UniProtKB-KW"/>
</dbReference>
<keyword evidence="3" id="KW-1185">Reference proteome</keyword>
<dbReference type="Pfam" id="PF00561">
    <property type="entry name" value="Abhydrolase_1"/>
    <property type="match status" value="1"/>
</dbReference>
<comment type="caution">
    <text evidence="2">The sequence shown here is derived from an EMBL/GenBank/DDBJ whole genome shotgun (WGS) entry which is preliminary data.</text>
</comment>
<dbReference type="InterPro" id="IPR029058">
    <property type="entry name" value="AB_hydrolase_fold"/>
</dbReference>
<keyword evidence="2" id="KW-0378">Hydrolase</keyword>
<dbReference type="InterPro" id="IPR000073">
    <property type="entry name" value="AB_hydrolase_1"/>
</dbReference>
<dbReference type="PANTHER" id="PTHR43433">
    <property type="entry name" value="HYDROLASE, ALPHA/BETA FOLD FAMILY PROTEIN"/>
    <property type="match status" value="1"/>
</dbReference>
<protein>
    <submittedName>
        <fullName evidence="2">Alpha/beta hydrolase</fullName>
    </submittedName>
</protein>
<organism evidence="2 3">
    <name type="scientific">Arenicella chitinivorans</name>
    <dbReference type="NCBI Taxonomy" id="1329800"/>
    <lineage>
        <taxon>Bacteria</taxon>
        <taxon>Pseudomonadati</taxon>
        <taxon>Pseudomonadota</taxon>
        <taxon>Gammaproteobacteria</taxon>
        <taxon>Arenicellales</taxon>
        <taxon>Arenicellaceae</taxon>
        <taxon>Arenicella</taxon>
    </lineage>
</organism>
<dbReference type="RefSeq" id="WP_189398214.1">
    <property type="nucleotide sequence ID" value="NZ_BMXA01000001.1"/>
</dbReference>
<evidence type="ECO:0000313" key="2">
    <source>
        <dbReference type="EMBL" id="GGZ97883.1"/>
    </source>
</evidence>
<dbReference type="Proteomes" id="UP000614811">
    <property type="component" value="Unassembled WGS sequence"/>
</dbReference>
<evidence type="ECO:0000259" key="1">
    <source>
        <dbReference type="Pfam" id="PF00561"/>
    </source>
</evidence>
<reference evidence="2" key="1">
    <citation type="journal article" date="2014" name="Int. J. Syst. Evol. Microbiol.">
        <title>Complete genome sequence of Corynebacterium casei LMG S-19264T (=DSM 44701T), isolated from a smear-ripened cheese.</title>
        <authorList>
            <consortium name="US DOE Joint Genome Institute (JGI-PGF)"/>
            <person name="Walter F."/>
            <person name="Albersmeier A."/>
            <person name="Kalinowski J."/>
            <person name="Ruckert C."/>
        </authorList>
    </citation>
    <scope>NUCLEOTIDE SEQUENCE</scope>
    <source>
        <strain evidence="2">KCTC 12711</strain>
    </source>
</reference>
<accession>A0A918VFW4</accession>
<sequence>MKRVVFAVIGLTVAAYFSVQWGHSSSSPSVALPAETLELVRHTEYPTYYAHVNGVRIAYQEFGKPQDDAVLLVMGLGGQLIHWEDSFVFSLVEQGYRVIRFDNRDSGWSSKFHQQGAPGAFTLLKYKLGLPLGAPYRLDDMADDAIALLDHLGIEQAHIAGISMGGMIAQLMAAHHPERVTTLTSIMSTSSDPDLPSGTLQPSLENLDGMSRTEVIVSRAQFAQQIDGDVAELSTQAWQQRMTRSYDRAHYPDGTARQLWAIADSGDRVDLLKQIKLPTLVVHGTADNLIPLQAGQHTAELITDSKFVALEGMGHFIDSQNEPLLIDEMLDLYAQHSVVKQPESHAAPAVLSMR</sequence>
<proteinExistence type="predicted"/>
<name>A0A918VFW4_9GAMM</name>
<dbReference type="EMBL" id="BMXA01000001">
    <property type="protein sequence ID" value="GGZ97883.1"/>
    <property type="molecule type" value="Genomic_DNA"/>
</dbReference>
<dbReference type="PANTHER" id="PTHR43433:SF5">
    <property type="entry name" value="AB HYDROLASE-1 DOMAIN-CONTAINING PROTEIN"/>
    <property type="match status" value="1"/>
</dbReference>
<dbReference type="AlphaFoldDB" id="A0A918VFW4"/>
<feature type="domain" description="AB hydrolase-1" evidence="1">
    <location>
        <begin position="69"/>
        <end position="317"/>
    </location>
</feature>
<gene>
    <name evidence="2" type="ORF">GCM10008090_02750</name>
</gene>